<proteinExistence type="predicted"/>
<protein>
    <submittedName>
        <fullName evidence="1">Unannotated protein</fullName>
    </submittedName>
</protein>
<organism evidence="1">
    <name type="scientific">freshwater metagenome</name>
    <dbReference type="NCBI Taxonomy" id="449393"/>
    <lineage>
        <taxon>unclassified sequences</taxon>
        <taxon>metagenomes</taxon>
        <taxon>ecological metagenomes</taxon>
    </lineage>
</organism>
<name>A0A6J7ST55_9ZZZZ</name>
<gene>
    <name evidence="1" type="ORF">UFOPK4301_00098</name>
</gene>
<sequence length="55" mass="5787">MIAFIPSPYLDLPEVSVEIISAFEFGASPYGANFQAINEAIASTIAAGRLGRLVS</sequence>
<accession>A0A6J7ST55</accession>
<dbReference type="AlphaFoldDB" id="A0A6J7ST55"/>
<dbReference type="EMBL" id="CAFBQG010000005">
    <property type="protein sequence ID" value="CAB5044193.1"/>
    <property type="molecule type" value="Genomic_DNA"/>
</dbReference>
<evidence type="ECO:0000313" key="1">
    <source>
        <dbReference type="EMBL" id="CAB5044193.1"/>
    </source>
</evidence>
<reference evidence="1" key="1">
    <citation type="submission" date="2020-05" db="EMBL/GenBank/DDBJ databases">
        <authorList>
            <person name="Chiriac C."/>
            <person name="Salcher M."/>
            <person name="Ghai R."/>
            <person name="Kavagutti S V."/>
        </authorList>
    </citation>
    <scope>NUCLEOTIDE SEQUENCE</scope>
</reference>